<dbReference type="AlphaFoldDB" id="A0A7K3WN54"/>
<sequence length="185" mass="22029">MKNKFYKAVLFSVAAVILIRVSSILFKDSINTKMYPGMTQRQIEEEHLRDKFNKLTPNDIQIRRDLKELIIDLKNKLPMKMEDGNIWDSCSFVSKTTISPFKLQYYYTASNVNEIENDWQLLNTTQYELYDSLYSTPEYAFFKNNEITLEFFYHTKNQELLTSFSVPDPMGRLKIKPLMKKRYNE</sequence>
<reference evidence="1 2" key="1">
    <citation type="submission" date="2020-02" db="EMBL/GenBank/DDBJ databases">
        <title>Out from the shadows clarifying the taxonomy of the family Cryomorphaceae and related taxa by utilizing the GTDB taxonomic framework.</title>
        <authorList>
            <person name="Bowman J.P."/>
        </authorList>
    </citation>
    <scope>NUCLEOTIDE SEQUENCE [LARGE SCALE GENOMIC DNA]</scope>
    <source>
        <strain evidence="1 2">QSSC 1-22</strain>
    </source>
</reference>
<gene>
    <name evidence="1" type="ORF">G3O08_06155</name>
</gene>
<comment type="caution">
    <text evidence="1">The sequence shown here is derived from an EMBL/GenBank/DDBJ whole genome shotgun (WGS) entry which is preliminary data.</text>
</comment>
<proteinExistence type="predicted"/>
<evidence type="ECO:0000313" key="2">
    <source>
        <dbReference type="Proteomes" id="UP000486602"/>
    </source>
</evidence>
<accession>A0A7K3WN54</accession>
<name>A0A7K3WN54_9FLAO</name>
<dbReference type="RefSeq" id="WP_163283938.1">
    <property type="nucleotide sequence ID" value="NZ_JAAGVY010000008.1"/>
</dbReference>
<protein>
    <submittedName>
        <fullName evidence="1">Uncharacterized protein</fullName>
    </submittedName>
</protein>
<keyword evidence="2" id="KW-1185">Reference proteome</keyword>
<evidence type="ECO:0000313" key="1">
    <source>
        <dbReference type="EMBL" id="NEN23080.1"/>
    </source>
</evidence>
<dbReference type="EMBL" id="JAAGVY010000008">
    <property type="protein sequence ID" value="NEN23080.1"/>
    <property type="molecule type" value="Genomic_DNA"/>
</dbReference>
<dbReference type="Proteomes" id="UP000486602">
    <property type="component" value="Unassembled WGS sequence"/>
</dbReference>
<organism evidence="1 2">
    <name type="scientific">Cryomorpha ignava</name>
    <dbReference type="NCBI Taxonomy" id="101383"/>
    <lineage>
        <taxon>Bacteria</taxon>
        <taxon>Pseudomonadati</taxon>
        <taxon>Bacteroidota</taxon>
        <taxon>Flavobacteriia</taxon>
        <taxon>Flavobacteriales</taxon>
        <taxon>Cryomorphaceae</taxon>
        <taxon>Cryomorpha</taxon>
    </lineage>
</organism>